<dbReference type="Gene3D" id="1.25.40.10">
    <property type="entry name" value="Tetratricopeptide repeat domain"/>
    <property type="match status" value="1"/>
</dbReference>
<evidence type="ECO:0008006" key="3">
    <source>
        <dbReference type="Google" id="ProtNLM"/>
    </source>
</evidence>
<name>A0ABT3GP83_9BACT</name>
<dbReference type="SUPFAM" id="SSF48452">
    <property type="entry name" value="TPR-like"/>
    <property type="match status" value="1"/>
</dbReference>
<gene>
    <name evidence="1" type="ORF">OKA05_22185</name>
</gene>
<protein>
    <recommendedName>
        <fullName evidence="3">Tetratricopeptide repeat protein</fullName>
    </recommendedName>
</protein>
<proteinExistence type="predicted"/>
<evidence type="ECO:0000313" key="1">
    <source>
        <dbReference type="EMBL" id="MCW1925286.1"/>
    </source>
</evidence>
<dbReference type="InterPro" id="IPR011990">
    <property type="entry name" value="TPR-like_helical_dom_sf"/>
</dbReference>
<sequence length="137" mass="15340">MNPTLIGASKASISRAADLLELGMYREAIAVVESLPDDLRNVSAARRIFVRAATGLGRWREALEEAKMLLDGNEADRAAAASAFQSLAAEAFNRGREDDANRLLRAAIRTRLEQVDEILVDQRFPEKFREKLAQKWR</sequence>
<keyword evidence="2" id="KW-1185">Reference proteome</keyword>
<reference evidence="1 2" key="1">
    <citation type="submission" date="2022-10" db="EMBL/GenBank/DDBJ databases">
        <title>Luteolibacter arcticus strain CCTCC AB 2014275, whole genome shotgun sequencing project.</title>
        <authorList>
            <person name="Zhao G."/>
            <person name="Shen L."/>
        </authorList>
    </citation>
    <scope>NUCLEOTIDE SEQUENCE [LARGE SCALE GENOMIC DNA]</scope>
    <source>
        <strain evidence="1 2">CCTCC AB 2014275</strain>
    </source>
</reference>
<evidence type="ECO:0000313" key="2">
    <source>
        <dbReference type="Proteomes" id="UP001320876"/>
    </source>
</evidence>
<organism evidence="1 2">
    <name type="scientific">Luteolibacter arcticus</name>
    <dbReference type="NCBI Taxonomy" id="1581411"/>
    <lineage>
        <taxon>Bacteria</taxon>
        <taxon>Pseudomonadati</taxon>
        <taxon>Verrucomicrobiota</taxon>
        <taxon>Verrucomicrobiia</taxon>
        <taxon>Verrucomicrobiales</taxon>
        <taxon>Verrucomicrobiaceae</taxon>
        <taxon>Luteolibacter</taxon>
    </lineage>
</organism>
<dbReference type="Proteomes" id="UP001320876">
    <property type="component" value="Unassembled WGS sequence"/>
</dbReference>
<accession>A0ABT3GP83</accession>
<dbReference type="RefSeq" id="WP_264489393.1">
    <property type="nucleotide sequence ID" value="NZ_JAPDDT010000013.1"/>
</dbReference>
<comment type="caution">
    <text evidence="1">The sequence shown here is derived from an EMBL/GenBank/DDBJ whole genome shotgun (WGS) entry which is preliminary data.</text>
</comment>
<dbReference type="EMBL" id="JAPDDT010000013">
    <property type="protein sequence ID" value="MCW1925286.1"/>
    <property type="molecule type" value="Genomic_DNA"/>
</dbReference>